<dbReference type="AlphaFoldDB" id="A0A317DSI7"/>
<organism evidence="1 2">
    <name type="scientific">Zavarzinia aquatilis</name>
    <dbReference type="NCBI Taxonomy" id="2211142"/>
    <lineage>
        <taxon>Bacteria</taxon>
        <taxon>Pseudomonadati</taxon>
        <taxon>Pseudomonadota</taxon>
        <taxon>Alphaproteobacteria</taxon>
        <taxon>Rhodospirillales</taxon>
        <taxon>Zavarziniaceae</taxon>
        <taxon>Zavarzinia</taxon>
    </lineage>
</organism>
<dbReference type="NCBIfam" id="TIGR01635">
    <property type="entry name" value="tail_comp_S"/>
    <property type="match status" value="1"/>
</dbReference>
<dbReference type="RefSeq" id="WP_109908088.1">
    <property type="nucleotide sequence ID" value="NZ_QGLE01000022.1"/>
</dbReference>
<dbReference type="OrthoDB" id="2081253at2"/>
<proteinExistence type="predicted"/>
<comment type="caution">
    <text evidence="1">The sequence shown here is derived from an EMBL/GenBank/DDBJ whole genome shotgun (WGS) entry which is preliminary data.</text>
</comment>
<sequence length="193" mass="20826">MSGVSIKIEDGGVRAALERLEGNLDRKAELLDAIGATARQDVWQNFEDQASPAGIPWAPLKPATLKRRGAGAQILRDRGNLYKSMTYRVTGDDTVEVGTNLVYAGVHQFGGSIKREAREQVVHFRFAAEGAGKDGKGSRLRFTKAGGRHAEGAYARKVSIGGYTINIPARPFLGVGPRLVERLNETLVEALAP</sequence>
<name>A0A317DSI7_9PROT</name>
<accession>A0A317DSI7</accession>
<dbReference type="EMBL" id="QGLE01000022">
    <property type="protein sequence ID" value="PWR17637.1"/>
    <property type="molecule type" value="Genomic_DNA"/>
</dbReference>
<reference evidence="1 2" key="1">
    <citation type="submission" date="2018-05" db="EMBL/GenBank/DDBJ databases">
        <title>Zavarzinia sp. HR-AS.</title>
        <authorList>
            <person name="Lee Y."/>
            <person name="Jeon C.O."/>
        </authorList>
    </citation>
    <scope>NUCLEOTIDE SEQUENCE [LARGE SCALE GENOMIC DNA]</scope>
    <source>
        <strain evidence="1 2">HR-AS</strain>
    </source>
</reference>
<dbReference type="Pfam" id="PF05069">
    <property type="entry name" value="Phage_tail_S"/>
    <property type="match status" value="1"/>
</dbReference>
<dbReference type="Proteomes" id="UP000245461">
    <property type="component" value="Unassembled WGS sequence"/>
</dbReference>
<dbReference type="InterPro" id="IPR006522">
    <property type="entry name" value="Phage_virion_morphogenesis"/>
</dbReference>
<evidence type="ECO:0000313" key="2">
    <source>
        <dbReference type="Proteomes" id="UP000245461"/>
    </source>
</evidence>
<gene>
    <name evidence="1" type="ORF">DKG74_20730</name>
</gene>
<evidence type="ECO:0000313" key="1">
    <source>
        <dbReference type="EMBL" id="PWR17637.1"/>
    </source>
</evidence>
<keyword evidence="2" id="KW-1185">Reference proteome</keyword>
<protein>
    <submittedName>
        <fullName evidence="1">Phage virion morphogenesis protein</fullName>
    </submittedName>
</protein>